<comment type="similarity">
    <text evidence="1">Belongs to the RelE toxin family.</text>
</comment>
<comment type="caution">
    <text evidence="3">The sequence shown here is derived from an EMBL/GenBank/DDBJ whole genome shotgun (WGS) entry which is preliminary data.</text>
</comment>
<sequence length="106" mass="11587">MRLVFAEPAERDLDSIIDYIALDNPAAAERVYRAIVAATERLARFPEIGRAGRLPDTRELTVTGLPYLVVYQASADVVTILAVFHGARDLALALAERKAGLKPPDQ</sequence>
<dbReference type="InterPro" id="IPR007712">
    <property type="entry name" value="RelE/ParE_toxin"/>
</dbReference>
<dbReference type="PANTHER" id="PTHR33755">
    <property type="entry name" value="TOXIN PARE1-RELATED"/>
    <property type="match status" value="1"/>
</dbReference>
<reference evidence="3 4" key="1">
    <citation type="submission" date="2023-07" db="EMBL/GenBank/DDBJ databases">
        <title>Sorghum-associated microbial communities from plants grown in Nebraska, USA.</title>
        <authorList>
            <person name="Schachtman D."/>
        </authorList>
    </citation>
    <scope>NUCLEOTIDE SEQUENCE [LARGE SCALE GENOMIC DNA]</scope>
    <source>
        <strain evidence="3 4">584</strain>
    </source>
</reference>
<dbReference type="InterPro" id="IPR051803">
    <property type="entry name" value="TA_system_RelE-like_toxin"/>
</dbReference>
<dbReference type="PANTHER" id="PTHR33755:SF5">
    <property type="entry name" value="TYPE II TOXIN-ANTITOXIN SYSTEM RELE_PARE FAMILY TOXIN"/>
    <property type="match status" value="1"/>
</dbReference>
<protein>
    <submittedName>
        <fullName evidence="3">Toxin ParE1/3/4</fullName>
    </submittedName>
</protein>
<dbReference type="Proteomes" id="UP001262410">
    <property type="component" value="Unassembled WGS sequence"/>
</dbReference>
<dbReference type="Pfam" id="PF05016">
    <property type="entry name" value="ParE_toxin"/>
    <property type="match status" value="1"/>
</dbReference>
<dbReference type="RefSeq" id="WP_309800891.1">
    <property type="nucleotide sequence ID" value="NZ_JAVDPW010000013.1"/>
</dbReference>
<accession>A0ABU1K1J5</accession>
<dbReference type="EMBL" id="JAVDPW010000013">
    <property type="protein sequence ID" value="MDR6293700.1"/>
    <property type="molecule type" value="Genomic_DNA"/>
</dbReference>
<dbReference type="InterPro" id="IPR035093">
    <property type="entry name" value="RelE/ParE_toxin_dom_sf"/>
</dbReference>
<evidence type="ECO:0000313" key="3">
    <source>
        <dbReference type="EMBL" id="MDR6293700.1"/>
    </source>
</evidence>
<gene>
    <name evidence="3" type="ORF">E9232_006251</name>
</gene>
<evidence type="ECO:0000256" key="2">
    <source>
        <dbReference type="ARBA" id="ARBA00022649"/>
    </source>
</evidence>
<evidence type="ECO:0000256" key="1">
    <source>
        <dbReference type="ARBA" id="ARBA00006226"/>
    </source>
</evidence>
<dbReference type="NCBIfam" id="TIGR02385">
    <property type="entry name" value="RelE_StbE"/>
    <property type="match status" value="1"/>
</dbReference>
<name>A0ABU1K1J5_9PROT</name>
<keyword evidence="4" id="KW-1185">Reference proteome</keyword>
<keyword evidence="2" id="KW-1277">Toxin-antitoxin system</keyword>
<evidence type="ECO:0000313" key="4">
    <source>
        <dbReference type="Proteomes" id="UP001262410"/>
    </source>
</evidence>
<organism evidence="3 4">
    <name type="scientific">Inquilinus ginsengisoli</name>
    <dbReference type="NCBI Taxonomy" id="363840"/>
    <lineage>
        <taxon>Bacteria</taxon>
        <taxon>Pseudomonadati</taxon>
        <taxon>Pseudomonadota</taxon>
        <taxon>Alphaproteobacteria</taxon>
        <taxon>Rhodospirillales</taxon>
        <taxon>Rhodospirillaceae</taxon>
        <taxon>Inquilinus</taxon>
    </lineage>
</organism>
<proteinExistence type="inferred from homology"/>
<dbReference type="Gene3D" id="3.30.2310.20">
    <property type="entry name" value="RelE-like"/>
    <property type="match status" value="1"/>
</dbReference>